<dbReference type="CDD" id="cd02257">
    <property type="entry name" value="Peptidase_C19"/>
    <property type="match status" value="1"/>
</dbReference>
<dbReference type="InterPro" id="IPR028889">
    <property type="entry name" value="USP"/>
</dbReference>
<dbReference type="InterPro" id="IPR050164">
    <property type="entry name" value="Peptidase_C19"/>
</dbReference>
<keyword evidence="5" id="KW-0833">Ubl conjugation pathway</keyword>
<evidence type="ECO:0000256" key="6">
    <source>
        <dbReference type="ARBA" id="ARBA00022801"/>
    </source>
</evidence>
<evidence type="ECO:0000313" key="15">
    <source>
        <dbReference type="Proteomes" id="UP000784294"/>
    </source>
</evidence>
<dbReference type="PANTHER" id="PTHR24006">
    <property type="entry name" value="UBIQUITIN CARBOXYL-TERMINAL HYDROLASE"/>
    <property type="match status" value="1"/>
</dbReference>
<dbReference type="SUPFAM" id="SSF54001">
    <property type="entry name" value="Cysteine proteinases"/>
    <property type="match status" value="1"/>
</dbReference>
<feature type="domain" description="USP" evidence="13">
    <location>
        <begin position="1"/>
        <end position="251"/>
    </location>
</feature>
<dbReference type="Pfam" id="PF00443">
    <property type="entry name" value="UCH"/>
    <property type="match status" value="1"/>
</dbReference>
<dbReference type="OrthoDB" id="2420415at2759"/>
<dbReference type="PROSITE" id="PS50235">
    <property type="entry name" value="USP_3"/>
    <property type="match status" value="1"/>
</dbReference>
<accession>A0A3S5FFG8</accession>
<dbReference type="InterPro" id="IPR001394">
    <property type="entry name" value="Peptidase_C19_UCH"/>
</dbReference>
<evidence type="ECO:0000256" key="1">
    <source>
        <dbReference type="ARBA" id="ARBA00000707"/>
    </source>
</evidence>
<organism evidence="14 15">
    <name type="scientific">Protopolystoma xenopodis</name>
    <dbReference type="NCBI Taxonomy" id="117903"/>
    <lineage>
        <taxon>Eukaryota</taxon>
        <taxon>Metazoa</taxon>
        <taxon>Spiralia</taxon>
        <taxon>Lophotrochozoa</taxon>
        <taxon>Platyhelminthes</taxon>
        <taxon>Monogenea</taxon>
        <taxon>Polyopisthocotylea</taxon>
        <taxon>Polystomatidea</taxon>
        <taxon>Polystomatidae</taxon>
        <taxon>Protopolystoma</taxon>
    </lineage>
</organism>
<dbReference type="GO" id="GO:0005829">
    <property type="term" value="C:cytosol"/>
    <property type="evidence" value="ECO:0007669"/>
    <property type="project" value="TreeGrafter"/>
</dbReference>
<comment type="catalytic activity">
    <reaction evidence="1">
        <text>Thiol-dependent hydrolysis of ester, thioester, amide, peptide and isopeptide bonds formed by the C-terminal Gly of ubiquitin (a 76-residue protein attached to proteins as an intracellular targeting signal).</text>
        <dbReference type="EC" id="3.4.19.12"/>
    </reaction>
</comment>
<dbReference type="PANTHER" id="PTHR24006:SF758">
    <property type="entry name" value="UBIQUITIN CARBOXYL-TERMINAL HYDROLASE 36"/>
    <property type="match status" value="1"/>
</dbReference>
<evidence type="ECO:0000256" key="4">
    <source>
        <dbReference type="ARBA" id="ARBA00022670"/>
    </source>
</evidence>
<protein>
    <recommendedName>
        <fullName evidence="8">Ubiquitin carboxyl-terminal hydrolase 36</fullName>
        <ecNumber evidence="3">3.4.19.12</ecNumber>
    </recommendedName>
    <alternativeName>
        <fullName evidence="11">Deubiquitinating enzyme 36</fullName>
    </alternativeName>
    <alternativeName>
        <fullName evidence="10">Protein scrawny</fullName>
    </alternativeName>
    <alternativeName>
        <fullName evidence="9">Ubiquitin thioesterase 36</fullName>
    </alternativeName>
    <alternativeName>
        <fullName evidence="12">Ubiquitin-specific-processing protease 36</fullName>
    </alternativeName>
</protein>
<dbReference type="InterPro" id="IPR018200">
    <property type="entry name" value="USP_CS"/>
</dbReference>
<evidence type="ECO:0000256" key="9">
    <source>
        <dbReference type="ARBA" id="ARBA00041300"/>
    </source>
</evidence>
<evidence type="ECO:0000313" key="14">
    <source>
        <dbReference type="EMBL" id="VEL31700.1"/>
    </source>
</evidence>
<evidence type="ECO:0000256" key="8">
    <source>
        <dbReference type="ARBA" id="ARBA00039432"/>
    </source>
</evidence>
<dbReference type="AlphaFoldDB" id="A0A3S5FFG8"/>
<evidence type="ECO:0000256" key="7">
    <source>
        <dbReference type="ARBA" id="ARBA00022807"/>
    </source>
</evidence>
<gene>
    <name evidence="14" type="ORF">PXEA_LOCUS25140</name>
</gene>
<dbReference type="GO" id="GO:0004843">
    <property type="term" value="F:cysteine-type deubiquitinase activity"/>
    <property type="evidence" value="ECO:0007669"/>
    <property type="project" value="UniProtKB-EC"/>
</dbReference>
<keyword evidence="7" id="KW-0788">Thiol protease</keyword>
<evidence type="ECO:0000256" key="10">
    <source>
        <dbReference type="ARBA" id="ARBA00042154"/>
    </source>
</evidence>
<evidence type="ECO:0000256" key="12">
    <source>
        <dbReference type="ARBA" id="ARBA00043009"/>
    </source>
</evidence>
<dbReference type="Gene3D" id="3.90.70.10">
    <property type="entry name" value="Cysteine proteinases"/>
    <property type="match status" value="1"/>
</dbReference>
<comment type="similarity">
    <text evidence="2">Belongs to the peptidase C19 family.</text>
</comment>
<name>A0A3S5FFG8_9PLAT</name>
<keyword evidence="6" id="KW-0378">Hydrolase</keyword>
<dbReference type="EMBL" id="CAAALY010125444">
    <property type="protein sequence ID" value="VEL31700.1"/>
    <property type="molecule type" value="Genomic_DNA"/>
</dbReference>
<dbReference type="GO" id="GO:0006508">
    <property type="term" value="P:proteolysis"/>
    <property type="evidence" value="ECO:0007669"/>
    <property type="project" value="UniProtKB-KW"/>
</dbReference>
<dbReference type="EC" id="3.4.19.12" evidence="3"/>
<comment type="caution">
    <text evidence="14">The sequence shown here is derived from an EMBL/GenBank/DDBJ whole genome shotgun (WGS) entry which is preliminary data.</text>
</comment>
<evidence type="ECO:0000259" key="13">
    <source>
        <dbReference type="PROSITE" id="PS50235"/>
    </source>
</evidence>
<evidence type="ECO:0000256" key="2">
    <source>
        <dbReference type="ARBA" id="ARBA00009085"/>
    </source>
</evidence>
<evidence type="ECO:0000256" key="3">
    <source>
        <dbReference type="ARBA" id="ARBA00012759"/>
    </source>
</evidence>
<sequence length="251" mass="27578">MSSLLAWHFTRPERLTGASACEACRQDTCRELRITFHRLSPHVLICLNLFTFNRSTKRCLKIMRRIRIPESLSVTVSADSGLTDWPEKMKSDHPSDPGCVEQVALISESTANRLPSESSSTPASFSFCSSSQTSLYSALLSSTDSSFQISGSTQFSSSLGCKTASHFKNNHASTSGRPQGEAKGDTVRRDYRLQGMIVHHGLSLSCGHYTCVTRVGSDWVAFDDALAHQTSLDQVASEPLCTPYLLLYSQV</sequence>
<keyword evidence="15" id="KW-1185">Reference proteome</keyword>
<dbReference type="PROSITE" id="PS00973">
    <property type="entry name" value="USP_2"/>
    <property type="match status" value="1"/>
</dbReference>
<dbReference type="GO" id="GO:0016579">
    <property type="term" value="P:protein deubiquitination"/>
    <property type="evidence" value="ECO:0007669"/>
    <property type="project" value="InterPro"/>
</dbReference>
<evidence type="ECO:0000256" key="11">
    <source>
        <dbReference type="ARBA" id="ARBA00042420"/>
    </source>
</evidence>
<evidence type="ECO:0000256" key="5">
    <source>
        <dbReference type="ARBA" id="ARBA00022786"/>
    </source>
</evidence>
<dbReference type="GO" id="GO:0005634">
    <property type="term" value="C:nucleus"/>
    <property type="evidence" value="ECO:0007669"/>
    <property type="project" value="TreeGrafter"/>
</dbReference>
<keyword evidence="4" id="KW-0645">Protease</keyword>
<dbReference type="Proteomes" id="UP000784294">
    <property type="component" value="Unassembled WGS sequence"/>
</dbReference>
<reference evidence="14" key="1">
    <citation type="submission" date="2018-11" db="EMBL/GenBank/DDBJ databases">
        <authorList>
            <consortium name="Pathogen Informatics"/>
        </authorList>
    </citation>
    <scope>NUCLEOTIDE SEQUENCE</scope>
</reference>
<proteinExistence type="inferred from homology"/>
<dbReference type="InterPro" id="IPR038765">
    <property type="entry name" value="Papain-like_cys_pep_sf"/>
</dbReference>